<evidence type="ECO:0000313" key="3">
    <source>
        <dbReference type="Proteomes" id="UP000639396"/>
    </source>
</evidence>
<dbReference type="AlphaFoldDB" id="A0A927C5B3"/>
<reference evidence="2" key="1">
    <citation type="submission" date="2020-09" db="EMBL/GenBank/DDBJ databases">
        <title>A novel bacterium of genus Paenibacillus, isolated from South China Sea.</title>
        <authorList>
            <person name="Huang H."/>
            <person name="Mo K."/>
            <person name="Hu Y."/>
        </authorList>
    </citation>
    <scope>NUCLEOTIDE SEQUENCE</scope>
    <source>
        <strain evidence="2">IB182363</strain>
    </source>
</reference>
<accession>A0A927C5B3</accession>
<evidence type="ECO:0000256" key="1">
    <source>
        <dbReference type="SAM" id="MobiDB-lite"/>
    </source>
</evidence>
<organism evidence="2 3">
    <name type="scientific">Paenibacillus oceani</name>
    <dbReference type="NCBI Taxonomy" id="2772510"/>
    <lineage>
        <taxon>Bacteria</taxon>
        <taxon>Bacillati</taxon>
        <taxon>Bacillota</taxon>
        <taxon>Bacilli</taxon>
        <taxon>Bacillales</taxon>
        <taxon>Paenibacillaceae</taxon>
        <taxon>Paenibacillus</taxon>
    </lineage>
</organism>
<feature type="compositionally biased region" description="Basic and acidic residues" evidence="1">
    <location>
        <begin position="43"/>
        <end position="77"/>
    </location>
</feature>
<dbReference type="EMBL" id="JACXJA010000006">
    <property type="protein sequence ID" value="MBD2861629.1"/>
    <property type="molecule type" value="Genomic_DNA"/>
</dbReference>
<sequence>MPVQITINGADAAESLRELSALAVGLTGSTAALATAPAPVKPVETEAPKQTRRTKKEEPAVEKNDPVDEDPAAKPDDSREDDEGDHRGEPIPTDVELRAKAQEVGKKAGKEEVKALLDKYESSNITGIPDDKRVAFMRDLEALL</sequence>
<feature type="region of interest" description="Disordered" evidence="1">
    <location>
        <begin position="31"/>
        <end position="108"/>
    </location>
</feature>
<keyword evidence="3" id="KW-1185">Reference proteome</keyword>
<evidence type="ECO:0000313" key="2">
    <source>
        <dbReference type="EMBL" id="MBD2861629.1"/>
    </source>
</evidence>
<comment type="caution">
    <text evidence="2">The sequence shown here is derived from an EMBL/GenBank/DDBJ whole genome shotgun (WGS) entry which is preliminary data.</text>
</comment>
<proteinExistence type="predicted"/>
<gene>
    <name evidence="2" type="ORF">IDH45_06435</name>
</gene>
<feature type="compositionally biased region" description="Basic and acidic residues" evidence="1">
    <location>
        <begin position="84"/>
        <end position="108"/>
    </location>
</feature>
<protein>
    <submittedName>
        <fullName evidence="2">Uncharacterized protein</fullName>
    </submittedName>
</protein>
<dbReference type="Proteomes" id="UP000639396">
    <property type="component" value="Unassembled WGS sequence"/>
</dbReference>
<dbReference type="RefSeq" id="WP_190925790.1">
    <property type="nucleotide sequence ID" value="NZ_JACXJA010000006.1"/>
</dbReference>
<name>A0A927C5B3_9BACL</name>
<feature type="compositionally biased region" description="Low complexity" evidence="1">
    <location>
        <begin position="31"/>
        <end position="42"/>
    </location>
</feature>